<feature type="region of interest" description="Disordered" evidence="1">
    <location>
        <begin position="45"/>
        <end position="84"/>
    </location>
</feature>
<proteinExistence type="predicted"/>
<evidence type="ECO:0000313" key="3">
    <source>
        <dbReference type="Proteomes" id="UP001243330"/>
    </source>
</evidence>
<dbReference type="EMBL" id="JAQOWY010000628">
    <property type="protein sequence ID" value="KAK1839790.1"/>
    <property type="molecule type" value="Genomic_DNA"/>
</dbReference>
<evidence type="ECO:0000313" key="2">
    <source>
        <dbReference type="EMBL" id="KAK1839790.1"/>
    </source>
</evidence>
<name>A0AAD9E8Y7_9PEZI</name>
<reference evidence="2" key="1">
    <citation type="submission" date="2023-01" db="EMBL/GenBank/DDBJ databases">
        <title>Colletotrichum chrysophilum M932 genome sequence.</title>
        <authorList>
            <person name="Baroncelli R."/>
        </authorList>
    </citation>
    <scope>NUCLEOTIDE SEQUENCE</scope>
    <source>
        <strain evidence="2">M932</strain>
    </source>
</reference>
<accession>A0AAD9E8Y7</accession>
<protein>
    <submittedName>
        <fullName evidence="2">Uncharacterized protein</fullName>
    </submittedName>
</protein>
<keyword evidence="3" id="KW-1185">Reference proteome</keyword>
<sequence length="147" mass="15601">MDEIIFDGTPNSFVHTAGPPRPLRTPWLVLSIFDAAPSGERAGLAGIKLPSASPCDNGGGGQHGKGRGWSTPGRSDFGTPRRPTETVQFRCQNGTLAAVNSGTLMREIGSRILSGPSRLHDMAQFFLSTSLVVCDDGDDGWYGGVER</sequence>
<gene>
    <name evidence="2" type="ORF">CCHR01_17587</name>
</gene>
<comment type="caution">
    <text evidence="2">The sequence shown here is derived from an EMBL/GenBank/DDBJ whole genome shotgun (WGS) entry which is preliminary data.</text>
</comment>
<evidence type="ECO:0000256" key="1">
    <source>
        <dbReference type="SAM" id="MobiDB-lite"/>
    </source>
</evidence>
<dbReference type="Proteomes" id="UP001243330">
    <property type="component" value="Unassembled WGS sequence"/>
</dbReference>
<feature type="region of interest" description="Disordered" evidence="1">
    <location>
        <begin position="1"/>
        <end position="20"/>
    </location>
</feature>
<dbReference type="AlphaFoldDB" id="A0AAD9E8Y7"/>
<organism evidence="2 3">
    <name type="scientific">Colletotrichum chrysophilum</name>
    <dbReference type="NCBI Taxonomy" id="1836956"/>
    <lineage>
        <taxon>Eukaryota</taxon>
        <taxon>Fungi</taxon>
        <taxon>Dikarya</taxon>
        <taxon>Ascomycota</taxon>
        <taxon>Pezizomycotina</taxon>
        <taxon>Sordariomycetes</taxon>
        <taxon>Hypocreomycetidae</taxon>
        <taxon>Glomerellales</taxon>
        <taxon>Glomerellaceae</taxon>
        <taxon>Colletotrichum</taxon>
        <taxon>Colletotrichum gloeosporioides species complex</taxon>
    </lineage>
</organism>